<dbReference type="InterPro" id="IPR041728">
    <property type="entry name" value="GPAT/DHAPAT_LPLAT"/>
</dbReference>
<gene>
    <name evidence="15" type="primary">plsB</name>
    <name evidence="17" type="ORF">DET45_11747</name>
</gene>
<dbReference type="EC" id="2.3.1.15" evidence="5 15"/>
<evidence type="ECO:0000256" key="10">
    <source>
        <dbReference type="ARBA" id="ARBA00023136"/>
    </source>
</evidence>
<dbReference type="GO" id="GO:0006631">
    <property type="term" value="P:fatty acid metabolic process"/>
    <property type="evidence" value="ECO:0007669"/>
    <property type="project" value="TreeGrafter"/>
</dbReference>
<reference evidence="17 18" key="1">
    <citation type="submission" date="2018-05" db="EMBL/GenBank/DDBJ databases">
        <title>Freshwater and sediment microbial communities from various areas in North America, analyzing microbe dynamics in response to fracking.</title>
        <authorList>
            <person name="Lamendella R."/>
        </authorList>
    </citation>
    <scope>NUCLEOTIDE SEQUENCE [LARGE SCALE GENOMIC DNA]</scope>
    <source>
        <strain evidence="17 18">125B1</strain>
    </source>
</reference>
<dbReference type="Pfam" id="PF19277">
    <property type="entry name" value="GPAT_C"/>
    <property type="match status" value="1"/>
</dbReference>
<evidence type="ECO:0000313" key="18">
    <source>
        <dbReference type="Proteomes" id="UP000246964"/>
    </source>
</evidence>
<dbReference type="Proteomes" id="UP000246964">
    <property type="component" value="Unassembled WGS sequence"/>
</dbReference>
<keyword evidence="8 15" id="KW-0444">Lipid biosynthesis</keyword>
<dbReference type="PANTHER" id="PTHR12563">
    <property type="entry name" value="GLYCEROL-3-PHOSPHATE ACYLTRANSFERASE"/>
    <property type="match status" value="1"/>
</dbReference>
<dbReference type="GO" id="GO:0004366">
    <property type="term" value="F:glycerol-3-phosphate O-acyltransferase activity"/>
    <property type="evidence" value="ECO:0007669"/>
    <property type="project" value="UniProtKB-UniRule"/>
</dbReference>
<comment type="caution">
    <text evidence="17">The sequence shown here is derived from an EMBL/GenBank/DDBJ whole genome shotgun (WGS) entry which is preliminary data.</text>
</comment>
<dbReference type="InterPro" id="IPR045520">
    <property type="entry name" value="GPAT/DHAPAT_C"/>
</dbReference>
<dbReference type="RefSeq" id="WP_110076649.1">
    <property type="nucleotide sequence ID" value="NZ_QGTT01000017.1"/>
</dbReference>
<evidence type="ECO:0000256" key="7">
    <source>
        <dbReference type="ARBA" id="ARBA00022475"/>
    </source>
</evidence>
<keyword evidence="15" id="KW-0443">Lipid metabolism</keyword>
<comment type="pathway">
    <text evidence="3">Lipid metabolism.</text>
</comment>
<evidence type="ECO:0000259" key="16">
    <source>
        <dbReference type="SMART" id="SM00563"/>
    </source>
</evidence>
<comment type="pathway">
    <text evidence="2 15">Phospholipid metabolism; CDP-diacylglycerol biosynthesis; CDP-diacylglycerol from sn-glycerol 3-phosphate: step 1/3.</text>
</comment>
<protein>
    <recommendedName>
        <fullName evidence="6 15">Glycerol-3-phosphate acyltransferase</fullName>
        <shortName evidence="15">GPAT</shortName>
        <ecNumber evidence="5 15">2.3.1.15</ecNumber>
    </recommendedName>
</protein>
<evidence type="ECO:0000256" key="14">
    <source>
        <dbReference type="ARBA" id="ARBA00048427"/>
    </source>
</evidence>
<dbReference type="SMART" id="SM00563">
    <property type="entry name" value="PlsC"/>
    <property type="match status" value="1"/>
</dbReference>
<dbReference type="InterPro" id="IPR028354">
    <property type="entry name" value="GPAT_PlsB"/>
</dbReference>
<feature type="short sequence motif" description="HXXXXD motif" evidence="15">
    <location>
        <begin position="300"/>
        <end position="305"/>
    </location>
</feature>
<dbReference type="STRING" id="519453.SAMN04488070_1767"/>
<dbReference type="HAMAP" id="MF_00393">
    <property type="entry name" value="Glyc3P_acyltrans"/>
    <property type="match status" value="1"/>
</dbReference>
<dbReference type="NCBIfam" id="TIGR03703">
    <property type="entry name" value="plsB"/>
    <property type="match status" value="1"/>
</dbReference>
<evidence type="ECO:0000256" key="9">
    <source>
        <dbReference type="ARBA" id="ARBA00022679"/>
    </source>
</evidence>
<proteinExistence type="inferred from homology"/>
<dbReference type="InterPro" id="IPR022284">
    <property type="entry name" value="GPAT/DHAPAT"/>
</dbReference>
<comment type="similarity">
    <text evidence="4 15">Belongs to the GPAT/DAPAT family.</text>
</comment>
<evidence type="ECO:0000256" key="2">
    <source>
        <dbReference type="ARBA" id="ARBA00004765"/>
    </source>
</evidence>
<evidence type="ECO:0000256" key="15">
    <source>
        <dbReference type="HAMAP-Rule" id="MF_00393"/>
    </source>
</evidence>
<dbReference type="OrthoDB" id="335193at2"/>
<dbReference type="PANTHER" id="PTHR12563:SF17">
    <property type="entry name" value="DIHYDROXYACETONE PHOSPHATE ACYLTRANSFERASE"/>
    <property type="match status" value="1"/>
</dbReference>
<evidence type="ECO:0000256" key="13">
    <source>
        <dbReference type="ARBA" id="ARBA00023315"/>
    </source>
</evidence>
<dbReference type="GO" id="GO:0016024">
    <property type="term" value="P:CDP-diacylglycerol biosynthetic process"/>
    <property type="evidence" value="ECO:0007669"/>
    <property type="project" value="UniProtKB-UniRule"/>
</dbReference>
<accession>A0A317Q2X0</accession>
<keyword evidence="13 15" id="KW-0012">Acyltransferase</keyword>
<dbReference type="PIRSF" id="PIRSF500064">
    <property type="entry name" value="GPAT"/>
    <property type="match status" value="1"/>
</dbReference>
<keyword evidence="7 15" id="KW-1003">Cell membrane</keyword>
<dbReference type="InterPro" id="IPR002123">
    <property type="entry name" value="Plipid/glycerol_acylTrfase"/>
</dbReference>
<evidence type="ECO:0000313" key="17">
    <source>
        <dbReference type="EMBL" id="PWW09780.1"/>
    </source>
</evidence>
<evidence type="ECO:0000256" key="5">
    <source>
        <dbReference type="ARBA" id="ARBA00013113"/>
    </source>
</evidence>
<keyword evidence="12 15" id="KW-1208">Phospholipid metabolism</keyword>
<feature type="domain" description="Phospholipid/glycerol acyltransferase" evidence="16">
    <location>
        <begin position="295"/>
        <end position="422"/>
    </location>
</feature>
<evidence type="ECO:0000256" key="11">
    <source>
        <dbReference type="ARBA" id="ARBA00023209"/>
    </source>
</evidence>
<dbReference type="Pfam" id="PF01553">
    <property type="entry name" value="Acyltransferase"/>
    <property type="match status" value="1"/>
</dbReference>
<evidence type="ECO:0000256" key="3">
    <source>
        <dbReference type="ARBA" id="ARBA00005189"/>
    </source>
</evidence>
<dbReference type="SUPFAM" id="SSF69593">
    <property type="entry name" value="Glycerol-3-phosphate (1)-acyltransferase"/>
    <property type="match status" value="1"/>
</dbReference>
<dbReference type="PIRSF" id="PIRSF000437">
    <property type="entry name" value="GPAT_DHAPAT"/>
    <property type="match status" value="1"/>
</dbReference>
<comment type="catalytic activity">
    <reaction evidence="14 15">
        <text>sn-glycerol 3-phosphate + an acyl-CoA = a 1-acyl-sn-glycero-3-phosphate + CoA</text>
        <dbReference type="Rhea" id="RHEA:15325"/>
        <dbReference type="ChEBI" id="CHEBI:57287"/>
        <dbReference type="ChEBI" id="CHEBI:57597"/>
        <dbReference type="ChEBI" id="CHEBI:57970"/>
        <dbReference type="ChEBI" id="CHEBI:58342"/>
        <dbReference type="EC" id="2.3.1.15"/>
    </reaction>
</comment>
<comment type="subcellular location">
    <subcellularLocation>
        <location evidence="1 15">Cell membrane</location>
        <topology evidence="1 15">Peripheral membrane protein</topology>
        <orientation evidence="1 15">Cytoplasmic side</orientation>
    </subcellularLocation>
</comment>
<evidence type="ECO:0000256" key="4">
    <source>
        <dbReference type="ARBA" id="ARBA00007937"/>
    </source>
</evidence>
<keyword evidence="10 15" id="KW-0472">Membrane</keyword>
<keyword evidence="18" id="KW-1185">Reference proteome</keyword>
<dbReference type="NCBIfam" id="NF003441">
    <property type="entry name" value="PRK04974.1"/>
    <property type="match status" value="1"/>
</dbReference>
<evidence type="ECO:0000256" key="12">
    <source>
        <dbReference type="ARBA" id="ARBA00023264"/>
    </source>
</evidence>
<dbReference type="CDD" id="cd07993">
    <property type="entry name" value="LPLAT_DHAPAT-like"/>
    <property type="match status" value="1"/>
</dbReference>
<dbReference type="EMBL" id="QGTT01000017">
    <property type="protein sequence ID" value="PWW09780.1"/>
    <property type="molecule type" value="Genomic_DNA"/>
</dbReference>
<evidence type="ECO:0000256" key="6">
    <source>
        <dbReference type="ARBA" id="ARBA00013432"/>
    </source>
</evidence>
<organism evidence="17 18">
    <name type="scientific">Pseudidiomarina maritima</name>
    <dbReference type="NCBI Taxonomy" id="519453"/>
    <lineage>
        <taxon>Bacteria</taxon>
        <taxon>Pseudomonadati</taxon>
        <taxon>Pseudomonadota</taxon>
        <taxon>Gammaproteobacteria</taxon>
        <taxon>Alteromonadales</taxon>
        <taxon>Idiomarinaceae</taxon>
        <taxon>Pseudidiomarina</taxon>
    </lineage>
</organism>
<keyword evidence="9 15" id="KW-0808">Transferase</keyword>
<dbReference type="AlphaFoldDB" id="A0A317Q2X0"/>
<comment type="domain">
    <text evidence="15">The HXXXXD motif is essential for acyltransferase activity and may constitute the binding site for the phosphate moiety of the glycerol-3-phosphate.</text>
</comment>
<evidence type="ECO:0000256" key="1">
    <source>
        <dbReference type="ARBA" id="ARBA00004413"/>
    </source>
</evidence>
<sequence>MSLKGFWRSLLHWPVRWLTRFEIIVDESVQGLKGSDHVVYVMRSVSNADLLVAQRALRAAGLPDPTQPLLLNGNEYARVMYLDQTDQHSAQQAIKDFEQLLNAHQQDRSLAVSLVPVGLFWGRQAGQERRQGRTMIADVDNPGHWRKFWLVLFSGRHILVRGSRPVQLQEMAEQRGSTKHLAHKLARVARVHFVRMRHAVAGPKMTERAVVIQDLLDTPALRQAIADEAKSKKQTEAQARKTAEKYLHEIAANYNDTLVRVLDRFMTWCWSRIYNGIHVDGGERIRELAQAGHEVIYVPCHRSHMDYLLLSYVIYKEGLVPPHIAAGVNLDFFPAGPIFRRGGAFFIRRSFKGNKLYSTVFREYLNRLFQKGYPVEYFTEGGRSRTGRLLHPKTGMVAMTIQGMLRGQQRPISLVPVYLGYEHVMEVGTYLKELKGKSKEKESVWQVLSSLRHLRNFGQGYVSFGDPINLGDTLDKLQPNWRESITLGAEEPSRPQWLTPTVNVLADEIMCRINNAAALNSINLSALAILSSEHHALTREELIGQLDLYTDILRHVPYSKDAYIPDQTGAELWELAKRHDKFVVEADTMGELIRLDGTTAIAMTYYRNNIIHMVIVPAIVAAYAMGHKKFGIAGLQALIKQLQPLLRDELFLSHPEQDIELWVAALLEHYVQIGLLTNEQDCVYGVPARDSQRYFQLVLLARSASETLQRYAIVLELLQQAQPISRSDLEQHAVTLAERLSAIHGVNAPEFFDRKVLTTLVATIKREGYISVNTDGMLLADARVGLFSDAIDVLLEPTVLQTIRQSVQQLLMQADTSTSE</sequence>
<dbReference type="GO" id="GO:0005886">
    <property type="term" value="C:plasma membrane"/>
    <property type="evidence" value="ECO:0007669"/>
    <property type="project" value="UniProtKB-SubCell"/>
</dbReference>
<name>A0A317Q2X0_9GAMM</name>
<keyword evidence="11 15" id="KW-0594">Phospholipid biosynthesis</keyword>
<dbReference type="UniPathway" id="UPA00557">
    <property type="reaction ID" value="UER00612"/>
</dbReference>
<evidence type="ECO:0000256" key="8">
    <source>
        <dbReference type="ARBA" id="ARBA00022516"/>
    </source>
</evidence>